<dbReference type="Proteomes" id="UP000647424">
    <property type="component" value="Unassembled WGS sequence"/>
</dbReference>
<dbReference type="SUPFAM" id="SSF69318">
    <property type="entry name" value="Integrin alpha N-terminal domain"/>
    <property type="match status" value="2"/>
</dbReference>
<dbReference type="Pfam" id="PF19078">
    <property type="entry name" value="Big_12"/>
    <property type="match status" value="1"/>
</dbReference>
<sequence length="1220" mass="121774">NTLAQLQALASAVDRLMLTVAGGQPLVALTPEDLALLGIRGVSASLWPELLNALVAQGDAGGSVNTVAKIQALVDPLRPQITGTLALSGHAEEGGTLAANTSGIIDPDGTALTFSYQWQVADTADGNYTNINGATTSSYAIAPDQSEVGKFLRVVVTATNADTASSASFTSSPSAAVANVNDAATGSAALSGSAQEGGTLTANTSGILDPDGTALTFSYQWQMADAANGSYTNISNATSSSFSIAAGQSLLGKFLRVVVTATNDGTANGTSFASSPSAAVADTTPPDAVDLSANPGVQSTADVAFNASELRTGKALLSGVQVPAASDVGEVRLVLGGSWQTQAGADQMVLDSARSLNADFSAQNVSLGGVSGWACQYTASSRTLVLRQQGGGAIPANQLDDALAALLFKSSSASTASRSLSVAYADTEGNVGAAATVNLLLDTRPTVALRADTGRDGSDGVTKDAVLLISGLLEGATWQYRTSSTGSWINGTGTAVSLVGATYLSGQVQVRQRDASGVFSAEAMMGAFTIDTVWPTNPALRFSQDTGVSASDGYTQNGSLLVNRLETDATWEYSVNGGASWQAGSGTGWTLAPGQYLAGTVQVRQTDRAGNTSTSGRNGINWQVDDAPPQVSSLTVNGGNALLLKPGQTSTVRLVFNEPVAQLSADDIAVTGATVTGWASGDGGTTWTGVLSPAAMTLATGVRLTLQGAYVDLSGRSGPTGAQSSAFDVDTVALDASRGFAITGARVGDYSGASVGWAGNAWAADANDAKQGVLIGSPNWRSSDEAEWAEGAVHGVLGRTATSDLDLSALEPLAGGVWTLGEAEAALGWKTLRVGDVNGDGRQDLAFAAPYADAGVGADAGQVWVLLQSGASLADVAAGTGGWAMQGLAEGDALGWSVAAAGDVDGDGYDDVLMAAPYADASADALDAGQVMLVRGRADGTAGASTVWSSPNAGDWLGFAVAGGGDINGDGLADVLLAAPDADVVVGSDTLTDAGQVYVVYGSATGMASLADVRSGTGGRLINGFAEGQSLGHAVAVVGDVNGDGYADMVVGAPDHASARGGAWLVWGGADDTALELGNPGDRAVYLFNGQDDVAQLGYAVAAAGDFNADGFADLVLAAPGTDGPAGAQSGAAYVVFGKATARWGASLDVTQLRLGDGSGLVYHGQAAGDGAAGMALAGGGDVNGDGLSDLLVGFAAAAGTRGVTQVLLGDAVYHSQVVL</sequence>
<evidence type="ECO:0000256" key="4">
    <source>
        <dbReference type="ARBA" id="ARBA00023180"/>
    </source>
</evidence>
<dbReference type="PANTHER" id="PTHR23221:SF7">
    <property type="entry name" value="PHOSPHATIDYLINOSITOL-GLYCAN-SPECIFIC PHOSPHOLIPASE D"/>
    <property type="match status" value="1"/>
</dbReference>
<dbReference type="InterPro" id="IPR013517">
    <property type="entry name" value="FG-GAP"/>
</dbReference>
<dbReference type="GO" id="GO:0007155">
    <property type="term" value="P:cell adhesion"/>
    <property type="evidence" value="ECO:0007669"/>
    <property type="project" value="InterPro"/>
</dbReference>
<dbReference type="InterPro" id="IPR044048">
    <property type="entry name" value="Big_12"/>
</dbReference>
<proteinExistence type="predicted"/>
<keyword evidence="2" id="KW-0677">Repeat</keyword>
<feature type="non-terminal residue" evidence="6">
    <location>
        <position position="1"/>
    </location>
</feature>
<accession>A0A927IKR9</accession>
<dbReference type="PANTHER" id="PTHR23221">
    <property type="entry name" value="GLYCOSYLPHOSPHATIDYLINOSITOL PHOSPHOLIPASE D"/>
    <property type="match status" value="1"/>
</dbReference>
<evidence type="ECO:0000256" key="2">
    <source>
        <dbReference type="ARBA" id="ARBA00022737"/>
    </source>
</evidence>
<keyword evidence="4" id="KW-0325">Glycoprotein</keyword>
<evidence type="ECO:0000259" key="5">
    <source>
        <dbReference type="Pfam" id="PF19078"/>
    </source>
</evidence>
<name>A0A927IKR9_9BURK</name>
<evidence type="ECO:0000256" key="1">
    <source>
        <dbReference type="ARBA" id="ARBA00022729"/>
    </source>
</evidence>
<dbReference type="PROSITE" id="PS51470">
    <property type="entry name" value="FG_GAP"/>
    <property type="match status" value="4"/>
</dbReference>
<keyword evidence="3" id="KW-0378">Hydrolase</keyword>
<evidence type="ECO:0000313" key="6">
    <source>
        <dbReference type="EMBL" id="MBD8052039.1"/>
    </source>
</evidence>
<protein>
    <submittedName>
        <fullName evidence="6">FG-GAP repeat protein</fullName>
    </submittedName>
</protein>
<dbReference type="Pfam" id="PF01839">
    <property type="entry name" value="FG-GAP"/>
    <property type="match status" value="5"/>
</dbReference>
<dbReference type="InterPro" id="IPR028994">
    <property type="entry name" value="Integrin_alpha_N"/>
</dbReference>
<dbReference type="GO" id="GO:0008305">
    <property type="term" value="C:integrin complex"/>
    <property type="evidence" value="ECO:0007669"/>
    <property type="project" value="InterPro"/>
</dbReference>
<comment type="caution">
    <text evidence="6">The sequence shown here is derived from an EMBL/GenBank/DDBJ whole genome shotgun (WGS) entry which is preliminary data.</text>
</comment>
<dbReference type="Gene3D" id="2.130.10.130">
    <property type="entry name" value="Integrin alpha, N-terminal"/>
    <property type="match status" value="3"/>
</dbReference>
<dbReference type="SMART" id="SM00191">
    <property type="entry name" value="Int_alpha"/>
    <property type="match status" value="6"/>
</dbReference>
<dbReference type="Gene3D" id="2.60.40.2700">
    <property type="match status" value="2"/>
</dbReference>
<gene>
    <name evidence="6" type="ORF">IC609_15990</name>
</gene>
<feature type="domain" description="Bacterial Ig-like" evidence="5">
    <location>
        <begin position="642"/>
        <end position="727"/>
    </location>
</feature>
<dbReference type="AlphaFoldDB" id="A0A927IKR9"/>
<organism evidence="6 7">
    <name type="scientific">Limnohabitans radicicola</name>
    <dbReference type="NCBI Taxonomy" id="2771427"/>
    <lineage>
        <taxon>Bacteria</taxon>
        <taxon>Pseudomonadati</taxon>
        <taxon>Pseudomonadota</taxon>
        <taxon>Betaproteobacteria</taxon>
        <taxon>Burkholderiales</taxon>
        <taxon>Comamonadaceae</taxon>
        <taxon>Limnohabitans</taxon>
    </lineage>
</organism>
<dbReference type="InterPro" id="IPR013519">
    <property type="entry name" value="Int_alpha_beta-p"/>
</dbReference>
<dbReference type="InterPro" id="IPR000413">
    <property type="entry name" value="Integrin_alpha"/>
</dbReference>
<keyword evidence="7" id="KW-1185">Reference proteome</keyword>
<keyword evidence="1" id="KW-0732">Signal</keyword>
<evidence type="ECO:0000256" key="3">
    <source>
        <dbReference type="ARBA" id="ARBA00022801"/>
    </source>
</evidence>
<dbReference type="PRINTS" id="PR01185">
    <property type="entry name" value="INTEGRINA"/>
</dbReference>
<evidence type="ECO:0000313" key="7">
    <source>
        <dbReference type="Proteomes" id="UP000647424"/>
    </source>
</evidence>
<dbReference type="GO" id="GO:0016787">
    <property type="term" value="F:hydrolase activity"/>
    <property type="evidence" value="ECO:0007669"/>
    <property type="project" value="UniProtKB-KW"/>
</dbReference>
<reference evidence="6" key="1">
    <citation type="submission" date="2020-09" db="EMBL/GenBank/DDBJ databases">
        <title>Genome seq and assembly of Limnohabitants sp.</title>
        <authorList>
            <person name="Chhetri G."/>
        </authorList>
    </citation>
    <scope>NUCLEOTIDE SEQUENCE</scope>
    <source>
        <strain evidence="6">JUR4</strain>
    </source>
</reference>
<dbReference type="EMBL" id="JACYFT010000013">
    <property type="protein sequence ID" value="MBD8052039.1"/>
    <property type="molecule type" value="Genomic_DNA"/>
</dbReference>
<dbReference type="RefSeq" id="WP_191820530.1">
    <property type="nucleotide sequence ID" value="NZ_JACYFT010000013.1"/>
</dbReference>